<dbReference type="AlphaFoldDB" id="A0A8S1J4F4"/>
<evidence type="ECO:0000313" key="2">
    <source>
        <dbReference type="Proteomes" id="UP000708148"/>
    </source>
</evidence>
<evidence type="ECO:0000313" key="1">
    <source>
        <dbReference type="EMBL" id="CAD7700690.1"/>
    </source>
</evidence>
<name>A0A8S1J4F4_9CHLO</name>
<gene>
    <name evidence="1" type="ORF">OSTQU699_LOCUS6049</name>
</gene>
<reference evidence="1" key="1">
    <citation type="submission" date="2020-12" db="EMBL/GenBank/DDBJ databases">
        <authorList>
            <person name="Iha C."/>
        </authorList>
    </citation>
    <scope>NUCLEOTIDE SEQUENCE</scope>
</reference>
<comment type="caution">
    <text evidence="1">The sequence shown here is derived from an EMBL/GenBank/DDBJ whole genome shotgun (WGS) entry which is preliminary data.</text>
</comment>
<protein>
    <submittedName>
        <fullName evidence="1">Uncharacterized protein</fullName>
    </submittedName>
</protein>
<dbReference type="Proteomes" id="UP000708148">
    <property type="component" value="Unassembled WGS sequence"/>
</dbReference>
<organism evidence="1 2">
    <name type="scientific">Ostreobium quekettii</name>
    <dbReference type="NCBI Taxonomy" id="121088"/>
    <lineage>
        <taxon>Eukaryota</taxon>
        <taxon>Viridiplantae</taxon>
        <taxon>Chlorophyta</taxon>
        <taxon>core chlorophytes</taxon>
        <taxon>Ulvophyceae</taxon>
        <taxon>TCBD clade</taxon>
        <taxon>Bryopsidales</taxon>
        <taxon>Ostreobineae</taxon>
        <taxon>Ostreobiaceae</taxon>
        <taxon>Ostreobium</taxon>
    </lineage>
</organism>
<accession>A0A8S1J4F4</accession>
<sequence>MKQGCGPLELLAAQLPCLSVHGSGSGSGVGAEVGVEVGVEVAVGMEVGFGIVLSGVEGVLDALPYPCGQVGVERHPGSSGAALCRRSPVHTKIFVVDSEDRSVLPAWRVAKGKGHPGSGEGAALHLIAFALTRRNAAIRCGGDEGRDEVTVITSDNGACVIVHSRFLSPPAIQW</sequence>
<proteinExistence type="predicted"/>
<keyword evidence="2" id="KW-1185">Reference proteome</keyword>
<dbReference type="EMBL" id="CAJHUC010001320">
    <property type="protein sequence ID" value="CAD7700690.1"/>
    <property type="molecule type" value="Genomic_DNA"/>
</dbReference>